<feature type="compositionally biased region" description="Basic and acidic residues" evidence="1">
    <location>
        <begin position="246"/>
        <end position="261"/>
    </location>
</feature>
<gene>
    <name evidence="3" type="ORF">OT_ostta04g03400</name>
</gene>
<keyword evidence="4" id="KW-1185">Reference proteome</keyword>
<evidence type="ECO:0000256" key="2">
    <source>
        <dbReference type="SAM" id="Phobius"/>
    </source>
</evidence>
<keyword evidence="2" id="KW-0812">Transmembrane</keyword>
<comment type="caution">
    <text evidence="3">The sequence shown here is derived from an EMBL/GenBank/DDBJ whole genome shotgun (WGS) entry which is preliminary data.</text>
</comment>
<reference evidence="4" key="1">
    <citation type="journal article" date="2006" name="Proc. Natl. Acad. Sci. U.S.A.">
        <title>Genome analysis of the smallest free-living eukaryote Ostreococcus tauri unveils many unique features.</title>
        <authorList>
            <person name="Derelle E."/>
            <person name="Ferraz C."/>
            <person name="Rombauts S."/>
            <person name="Rouze P."/>
            <person name="Worden A.Z."/>
            <person name="Robbens S."/>
            <person name="Partensky F."/>
            <person name="Degroeve S."/>
            <person name="Echeynie S."/>
            <person name="Cooke R."/>
            <person name="Saeys Y."/>
            <person name="Wuyts J."/>
            <person name="Jabbari K."/>
            <person name="Bowler C."/>
            <person name="Panaud O."/>
            <person name="Piegu B."/>
            <person name="Ball S.G."/>
            <person name="Ral J.-P."/>
            <person name="Bouget F.-Y."/>
            <person name="Piganeau G."/>
            <person name="De Baets B."/>
            <person name="Picard A."/>
            <person name="Delseny M."/>
            <person name="Demaille J."/>
            <person name="Van de Peer Y."/>
            <person name="Moreau H."/>
        </authorList>
    </citation>
    <scope>NUCLEOTIDE SEQUENCE [LARGE SCALE GENOMIC DNA]</scope>
    <source>
        <strain evidence="4">OTTH 0595 / CCAP 157/2 / RCC745</strain>
    </source>
</reference>
<proteinExistence type="predicted"/>
<dbReference type="RefSeq" id="XP_022838806.1">
    <property type="nucleotide sequence ID" value="XM_022984548.1"/>
</dbReference>
<evidence type="ECO:0000313" key="3">
    <source>
        <dbReference type="EMBL" id="CEF97642.1"/>
    </source>
</evidence>
<reference evidence="3 4" key="2">
    <citation type="journal article" date="2014" name="BMC Genomics">
        <title>An improved genome of the model marine alga Ostreococcus tauri unfolds by assessing Illumina de novo assemblies.</title>
        <authorList>
            <person name="Blanc-Mathieu R."/>
            <person name="Verhelst B."/>
            <person name="Derelle E."/>
            <person name="Rombauts S."/>
            <person name="Bouget F.Y."/>
            <person name="Carre I."/>
            <person name="Chateau A."/>
            <person name="Eyre-Walker A."/>
            <person name="Grimsley N."/>
            <person name="Moreau H."/>
            <person name="Piegu B."/>
            <person name="Rivals E."/>
            <person name="Schackwitz W."/>
            <person name="Van de Peer Y."/>
            <person name="Piganeau G."/>
        </authorList>
    </citation>
    <scope>NUCLEOTIDE SEQUENCE [LARGE SCALE GENOMIC DNA]</scope>
    <source>
        <strain evidence="4">OTTH 0595 / CCAP 157/2 / RCC745</strain>
    </source>
</reference>
<accession>A0A090M4N8</accession>
<protein>
    <submittedName>
        <fullName evidence="3">Unnamed product</fullName>
    </submittedName>
</protein>
<dbReference type="Proteomes" id="UP000009170">
    <property type="component" value="Unassembled WGS sequence"/>
</dbReference>
<keyword evidence="2" id="KW-0472">Membrane</keyword>
<feature type="transmembrane region" description="Helical" evidence="2">
    <location>
        <begin position="171"/>
        <end position="190"/>
    </location>
</feature>
<dbReference type="InParanoid" id="A0A090M4N8"/>
<feature type="region of interest" description="Disordered" evidence="1">
    <location>
        <begin position="214"/>
        <end position="285"/>
    </location>
</feature>
<dbReference type="KEGG" id="ota:OT_ostta04g03400"/>
<dbReference type="AlphaFoldDB" id="A0A090M4N8"/>
<name>A0A090M4N8_OSTTA</name>
<sequence>MASCHADNDLNYPQWGPGVQWSCCSTGNVYGIEFKTEVPNSGSFYDPVDWVVTDYASPGTYGTSGTYELTRCNVTLASNTDYNSCVGNACVGSSKYECSSNFQAPSAPRRLCLRGTCGLPPGGLSNGNALCTSNVYLCFRTGSTSCGLGAASGGTENGSSGAFTENSAFRYVLPVLFVLLSIACHMFRIYHYRRRTGQQIPFFSTRSFRGLPAVPTSEPSAAPAAPPPASAPQPSPYEVHIPGRGGRRDTVVVFEHGRSPRESPSMPPARPSAYQTPADAYYPNV</sequence>
<feature type="compositionally biased region" description="Low complexity" evidence="1">
    <location>
        <begin position="214"/>
        <end position="223"/>
    </location>
</feature>
<keyword evidence="2" id="KW-1133">Transmembrane helix</keyword>
<organism evidence="3 4">
    <name type="scientific">Ostreococcus tauri</name>
    <name type="common">Marine green alga</name>
    <dbReference type="NCBI Taxonomy" id="70448"/>
    <lineage>
        <taxon>Eukaryota</taxon>
        <taxon>Viridiplantae</taxon>
        <taxon>Chlorophyta</taxon>
        <taxon>Mamiellophyceae</taxon>
        <taxon>Mamiellales</taxon>
        <taxon>Bathycoccaceae</taxon>
        <taxon>Ostreococcus</taxon>
    </lineage>
</organism>
<evidence type="ECO:0000313" key="4">
    <source>
        <dbReference type="Proteomes" id="UP000009170"/>
    </source>
</evidence>
<evidence type="ECO:0000256" key="1">
    <source>
        <dbReference type="SAM" id="MobiDB-lite"/>
    </source>
</evidence>
<feature type="compositionally biased region" description="Pro residues" evidence="1">
    <location>
        <begin position="224"/>
        <end position="235"/>
    </location>
</feature>
<dbReference type="GeneID" id="9834220"/>
<dbReference type="EMBL" id="CAID01000004">
    <property type="protein sequence ID" value="CEF97642.1"/>
    <property type="molecule type" value="Genomic_DNA"/>
</dbReference>